<protein>
    <submittedName>
        <fullName evidence="4">Transcriptional regulator</fullName>
    </submittedName>
</protein>
<dbReference type="GO" id="GO:0000160">
    <property type="term" value="P:phosphorelay signal transduction system"/>
    <property type="evidence" value="ECO:0007669"/>
    <property type="project" value="InterPro"/>
</dbReference>
<dbReference type="InterPro" id="IPR027417">
    <property type="entry name" value="P-loop_NTPase"/>
</dbReference>
<dbReference type="PANTHER" id="PTHR47691">
    <property type="entry name" value="REGULATOR-RELATED"/>
    <property type="match status" value="1"/>
</dbReference>
<dbReference type="Gene3D" id="3.40.50.300">
    <property type="entry name" value="P-loop containing nucleotide triphosphate hydrolases"/>
    <property type="match status" value="1"/>
</dbReference>
<dbReference type="Gene3D" id="1.10.10.10">
    <property type="entry name" value="Winged helix-like DNA-binding domain superfamily/Winged helix DNA-binding domain"/>
    <property type="match status" value="1"/>
</dbReference>
<dbReference type="EMBL" id="BA000012">
    <property type="protein sequence ID" value="BAB53079.1"/>
    <property type="molecule type" value="Genomic_DNA"/>
</dbReference>
<dbReference type="InterPro" id="IPR001867">
    <property type="entry name" value="OmpR/PhoB-type_DNA-bd"/>
</dbReference>
<feature type="DNA-binding region" description="OmpR/PhoB-type" evidence="2">
    <location>
        <begin position="3"/>
        <end position="102"/>
    </location>
</feature>
<dbReference type="SMART" id="SM00862">
    <property type="entry name" value="Trans_reg_C"/>
    <property type="match status" value="1"/>
</dbReference>
<dbReference type="Pfam" id="PF13401">
    <property type="entry name" value="AAA_22"/>
    <property type="match status" value="1"/>
</dbReference>
<dbReference type="GO" id="GO:0006355">
    <property type="term" value="P:regulation of DNA-templated transcription"/>
    <property type="evidence" value="ECO:0007669"/>
    <property type="project" value="InterPro"/>
</dbReference>
<dbReference type="AlphaFoldDB" id="Q987X1"/>
<dbReference type="Pfam" id="PF00486">
    <property type="entry name" value="Trans_reg_C"/>
    <property type="match status" value="1"/>
</dbReference>
<dbReference type="KEGG" id="mlo:mlr6873"/>
<proteinExistence type="predicted"/>
<dbReference type="Proteomes" id="UP000000552">
    <property type="component" value="Chromosome"/>
</dbReference>
<evidence type="ECO:0000256" key="2">
    <source>
        <dbReference type="PROSITE-ProRule" id="PRU01091"/>
    </source>
</evidence>
<feature type="domain" description="OmpR/PhoB-type" evidence="3">
    <location>
        <begin position="3"/>
        <end position="102"/>
    </location>
</feature>
<organism evidence="4 5">
    <name type="scientific">Mesorhizobium japonicum (strain LMG 29417 / CECT 9101 / MAFF 303099)</name>
    <name type="common">Mesorhizobium loti (strain MAFF 303099)</name>
    <dbReference type="NCBI Taxonomy" id="266835"/>
    <lineage>
        <taxon>Bacteria</taxon>
        <taxon>Pseudomonadati</taxon>
        <taxon>Pseudomonadota</taxon>
        <taxon>Alphaproteobacteria</taxon>
        <taxon>Hyphomicrobiales</taxon>
        <taxon>Phyllobacteriaceae</taxon>
        <taxon>Mesorhizobium</taxon>
    </lineage>
</organism>
<gene>
    <name evidence="4" type="ordered locus">mlr6873</name>
</gene>
<evidence type="ECO:0000313" key="5">
    <source>
        <dbReference type="Proteomes" id="UP000000552"/>
    </source>
</evidence>
<evidence type="ECO:0000313" key="4">
    <source>
        <dbReference type="EMBL" id="BAB53079.1"/>
    </source>
</evidence>
<dbReference type="CDD" id="cd00383">
    <property type="entry name" value="trans_reg_C"/>
    <property type="match status" value="1"/>
</dbReference>
<dbReference type="InterPro" id="IPR049945">
    <property type="entry name" value="AAA_22"/>
</dbReference>
<dbReference type="SUPFAM" id="SSF46894">
    <property type="entry name" value="C-terminal effector domain of the bipartite response regulators"/>
    <property type="match status" value="1"/>
</dbReference>
<keyword evidence="1 2" id="KW-0238">DNA-binding</keyword>
<dbReference type="InterPro" id="IPR003593">
    <property type="entry name" value="AAA+_ATPase"/>
</dbReference>
<dbReference type="PATRIC" id="fig|266835.9.peg.5467"/>
<evidence type="ECO:0000256" key="1">
    <source>
        <dbReference type="ARBA" id="ARBA00023125"/>
    </source>
</evidence>
<dbReference type="InterPro" id="IPR036388">
    <property type="entry name" value="WH-like_DNA-bd_sf"/>
</dbReference>
<dbReference type="GO" id="GO:0003677">
    <property type="term" value="F:DNA binding"/>
    <property type="evidence" value="ECO:0007669"/>
    <property type="project" value="UniProtKB-UniRule"/>
</dbReference>
<dbReference type="PRINTS" id="PR00364">
    <property type="entry name" value="DISEASERSIST"/>
</dbReference>
<accession>Q987X1</accession>
<dbReference type="SUPFAM" id="SSF52540">
    <property type="entry name" value="P-loop containing nucleoside triphosphate hydrolases"/>
    <property type="match status" value="1"/>
</dbReference>
<evidence type="ECO:0000259" key="3">
    <source>
        <dbReference type="PROSITE" id="PS51755"/>
    </source>
</evidence>
<dbReference type="PROSITE" id="PS51755">
    <property type="entry name" value="OMPR_PHOB"/>
    <property type="match status" value="1"/>
</dbReference>
<dbReference type="InterPro" id="IPR058852">
    <property type="entry name" value="HTH_77"/>
</dbReference>
<dbReference type="GO" id="GO:0016887">
    <property type="term" value="F:ATP hydrolysis activity"/>
    <property type="evidence" value="ECO:0007669"/>
    <property type="project" value="InterPro"/>
</dbReference>
<dbReference type="eggNOG" id="COG3710">
    <property type="taxonomic scope" value="Bacteria"/>
</dbReference>
<dbReference type="HOGENOM" id="CLU_004665_7_0_5"/>
<reference evidence="4 5" key="1">
    <citation type="journal article" date="2000" name="DNA Res.">
        <title>Complete genome structure of the nitrogen-fixing symbiotic bacterium Mesorhizobium loti.</title>
        <authorList>
            <person name="Kaneko T."/>
            <person name="Nakamura Y."/>
            <person name="Sato S."/>
            <person name="Asamizu E."/>
            <person name="Kato T."/>
            <person name="Sasamoto S."/>
            <person name="Watanabe A."/>
            <person name="Idesawa K."/>
            <person name="Ishikawa A."/>
            <person name="Kawashima K."/>
            <person name="Kimura T."/>
            <person name="Kishida Y."/>
            <person name="Kiyokawa C."/>
            <person name="Kohara M."/>
            <person name="Matsumoto M."/>
            <person name="Matsuno A."/>
            <person name="Mochizuki Y."/>
            <person name="Nakayama S."/>
            <person name="Nakazaki N."/>
            <person name="Shimpo S."/>
            <person name="Sugimoto M."/>
            <person name="Takeuchi C."/>
            <person name="Yamada M."/>
            <person name="Tabata S."/>
        </authorList>
    </citation>
    <scope>NUCLEOTIDE SEQUENCE [LARGE SCALE GENOMIC DNA]</scope>
    <source>
        <strain evidence="5">LMG 29417 / CECT 9101 / MAFF 303099</strain>
    </source>
</reference>
<dbReference type="InterPro" id="IPR016032">
    <property type="entry name" value="Sig_transdc_resp-reg_C-effctor"/>
</dbReference>
<dbReference type="PANTHER" id="PTHR47691:SF3">
    <property type="entry name" value="HTH-TYPE TRANSCRIPTIONAL REGULATOR RV0890C-RELATED"/>
    <property type="match status" value="1"/>
</dbReference>
<dbReference type="Pfam" id="PF25872">
    <property type="entry name" value="HTH_77"/>
    <property type="match status" value="1"/>
</dbReference>
<dbReference type="eggNOG" id="COG3903">
    <property type="taxonomic scope" value="Bacteria"/>
</dbReference>
<dbReference type="RefSeq" id="WP_010914389.1">
    <property type="nucleotide sequence ID" value="NC_002678.2"/>
</dbReference>
<dbReference type="SMART" id="SM00382">
    <property type="entry name" value="AAA"/>
    <property type="match status" value="1"/>
</dbReference>
<sequence length="903" mass="99289">MDGQIFRFGPFEMHREQRRLYRDGKLLQLGSRAFDILQILVMRAGEVVRHEELIAMVWPDTFVAENNLRVNMTALRRALGPEGSLTNGLIANVPGRGYSFTAPVAHQTVEHAPDRHDNSEGLRTLPRPLGAVFGRDTALATLAGQVPSRRLVTITGAGGIGKTTLVLAASHHLRNAYPDGVILVDLAPISDPQLVASAVATALGQAFRNESVVSELTAVIADRRILIILDSCEHVVDPAALLSEQLLQSTSRLGIIATSREALRAEGEWVLPLSPLELPEDDANVSAKSALSFSAIQLFVNRASAVGGSFVFDDANAPYIANICRQLDGIPLALELAASRVQTLGPKVLAASLNDRFHVLTRGRRTAVPRHQTLRATLDWSYRLLTASEQHVLCRLSTLVGRFTSKAATTVAADSAISDFEIEEALANLVAKSLISVDASYDHTIFRLADTTRAYAVEKLAESGELRRVQRAHARFFLEAFGEAEGDFENLPAIDWLRLYGWQIDDLRAALDWAFAPGGDDALGVELTAIAIPLWHQLSLLDECLGRVAQALSAHSKESRDKRRMQLQAALGWPQMVAVSDFPSGADAWKETLALAETLGDIDYQLRSLWALWVDRTNSAQPREAMVFADRFRKLTESSRGRSDDAVADRMQGATFHLLGQQPQAQALLEKMLASYDEQSHRRHIIRFQYDQRLLAELALSRVLWLRGESEESLFLVEKLIDRAKVLNHGPTYANILAEAACPIALMANDFSLAQRFIALLRTETRARSMDVWRTYADAFEGELLIRRGEPKLGLAMMYPALTKLRATGFVLYDMAFRGVVAAGLMAVGDNVEAATELDLAVAQCAKTGEAWCLPELQRIRAELHAAVKEQQAAKNLLRSASALASAQGSEFWLARIEASPAW</sequence>
<name>Q987X1_RHILO</name>